<comment type="caution">
    <text evidence="2">The sequence shown here is derived from an EMBL/GenBank/DDBJ whole genome shotgun (WGS) entry which is preliminary data.</text>
</comment>
<reference evidence="2" key="1">
    <citation type="submission" date="2021-01" db="EMBL/GenBank/DDBJ databases">
        <title>Modified the classification status of verrucomicrobia.</title>
        <authorList>
            <person name="Feng X."/>
        </authorList>
    </citation>
    <scope>NUCLEOTIDE SEQUENCE</scope>
    <source>
        <strain evidence="2">KCTC 13126</strain>
    </source>
</reference>
<name>A0A934RZ83_9BACT</name>
<protein>
    <submittedName>
        <fullName evidence="2">Uncharacterized protein</fullName>
    </submittedName>
</protein>
<dbReference type="RefSeq" id="WP_200355806.1">
    <property type="nucleotide sequence ID" value="NZ_JAENIL010000020.1"/>
</dbReference>
<sequence length="51" mass="5614">MTRVSPKKVANRSKETQALTKKVTASKESALAFLVKAGIYTKKGKLTANYR</sequence>
<evidence type="ECO:0000313" key="3">
    <source>
        <dbReference type="Proteomes" id="UP000617628"/>
    </source>
</evidence>
<feature type="compositionally biased region" description="Basic residues" evidence="1">
    <location>
        <begin position="1"/>
        <end position="11"/>
    </location>
</feature>
<keyword evidence="3" id="KW-1185">Reference proteome</keyword>
<evidence type="ECO:0000256" key="1">
    <source>
        <dbReference type="SAM" id="MobiDB-lite"/>
    </source>
</evidence>
<dbReference type="Proteomes" id="UP000617628">
    <property type="component" value="Unassembled WGS sequence"/>
</dbReference>
<dbReference type="AlphaFoldDB" id="A0A934RZ83"/>
<dbReference type="EMBL" id="JAENIL010000020">
    <property type="protein sequence ID" value="MBK1877591.1"/>
    <property type="molecule type" value="Genomic_DNA"/>
</dbReference>
<organism evidence="2 3">
    <name type="scientific">Pelagicoccus mobilis</name>
    <dbReference type="NCBI Taxonomy" id="415221"/>
    <lineage>
        <taxon>Bacteria</taxon>
        <taxon>Pseudomonadati</taxon>
        <taxon>Verrucomicrobiota</taxon>
        <taxon>Opitutia</taxon>
        <taxon>Puniceicoccales</taxon>
        <taxon>Pelagicoccaceae</taxon>
        <taxon>Pelagicoccus</taxon>
    </lineage>
</organism>
<proteinExistence type="predicted"/>
<gene>
    <name evidence="2" type="ORF">JIN87_11980</name>
</gene>
<evidence type="ECO:0000313" key="2">
    <source>
        <dbReference type="EMBL" id="MBK1877591.1"/>
    </source>
</evidence>
<feature type="region of interest" description="Disordered" evidence="1">
    <location>
        <begin position="1"/>
        <end position="21"/>
    </location>
</feature>
<accession>A0A934RZ83</accession>